<dbReference type="AlphaFoldDB" id="A0A8T2ZC67"/>
<dbReference type="Proteomes" id="UP000807159">
    <property type="component" value="Chromosome 2"/>
</dbReference>
<dbReference type="InterPro" id="IPR007034">
    <property type="entry name" value="BMS1_TSR1_C"/>
</dbReference>
<dbReference type="GO" id="GO:0003924">
    <property type="term" value="F:GTPase activity"/>
    <property type="evidence" value="ECO:0007669"/>
    <property type="project" value="TreeGrafter"/>
</dbReference>
<reference evidence="2" key="1">
    <citation type="journal article" date="2021" name="J. Hered.">
        <title>Genome Assembly of Salicaceae Populus deltoides (Eastern Cottonwood) I-69 Based on Nanopore Sequencing and Hi-C Technologies.</title>
        <authorList>
            <person name="Bai S."/>
            <person name="Wu H."/>
            <person name="Zhang J."/>
            <person name="Pan Z."/>
            <person name="Zhao W."/>
            <person name="Li Z."/>
            <person name="Tong C."/>
        </authorList>
    </citation>
    <scope>NUCLEOTIDE SEQUENCE</scope>
    <source>
        <tissue evidence="2">Leaf</tissue>
    </source>
</reference>
<dbReference type="InterPro" id="IPR039761">
    <property type="entry name" value="Bms1/Tsr1"/>
</dbReference>
<keyword evidence="3" id="KW-1185">Reference proteome</keyword>
<organism evidence="2 3">
    <name type="scientific">Populus deltoides</name>
    <name type="common">Eastern poplar</name>
    <name type="synonym">Eastern cottonwood</name>
    <dbReference type="NCBI Taxonomy" id="3696"/>
    <lineage>
        <taxon>Eukaryota</taxon>
        <taxon>Viridiplantae</taxon>
        <taxon>Streptophyta</taxon>
        <taxon>Embryophyta</taxon>
        <taxon>Tracheophyta</taxon>
        <taxon>Spermatophyta</taxon>
        <taxon>Magnoliopsida</taxon>
        <taxon>eudicotyledons</taxon>
        <taxon>Gunneridae</taxon>
        <taxon>Pentapetalae</taxon>
        <taxon>rosids</taxon>
        <taxon>fabids</taxon>
        <taxon>Malpighiales</taxon>
        <taxon>Salicaceae</taxon>
        <taxon>Saliceae</taxon>
        <taxon>Populus</taxon>
    </lineage>
</organism>
<gene>
    <name evidence="2" type="ORF">H0E87_003751</name>
</gene>
<dbReference type="Pfam" id="PF04950">
    <property type="entry name" value="RIBIOP_C"/>
    <property type="match status" value="2"/>
</dbReference>
<dbReference type="PANTHER" id="PTHR12858:SF1">
    <property type="entry name" value="PRE-RRNA-PROCESSING PROTEIN TSR1 HOMOLOG"/>
    <property type="match status" value="1"/>
</dbReference>
<name>A0A8T2ZC67_POPDE</name>
<feature type="domain" description="Ribosome biogenesis protein BMS1/TSR1 C-terminal" evidence="1">
    <location>
        <begin position="1"/>
        <end position="155"/>
    </location>
</feature>
<dbReference type="SMART" id="SM01362">
    <property type="entry name" value="DUF663"/>
    <property type="match status" value="1"/>
</dbReference>
<comment type="caution">
    <text evidence="2">The sequence shown here is derived from an EMBL/GenBank/DDBJ whole genome shotgun (WGS) entry which is preliminary data.</text>
</comment>
<dbReference type="EMBL" id="JACEGQ020000002">
    <property type="protein sequence ID" value="KAH8515017.1"/>
    <property type="molecule type" value="Genomic_DNA"/>
</dbReference>
<evidence type="ECO:0000259" key="1">
    <source>
        <dbReference type="SMART" id="SM01362"/>
    </source>
</evidence>
<dbReference type="GO" id="GO:0000479">
    <property type="term" value="P:endonucleolytic cleavage of tricistronic rRNA transcript (SSU-rRNA, 5.8S rRNA, LSU-rRNA)"/>
    <property type="evidence" value="ECO:0007669"/>
    <property type="project" value="TreeGrafter"/>
</dbReference>
<evidence type="ECO:0000313" key="2">
    <source>
        <dbReference type="EMBL" id="KAH8515017.1"/>
    </source>
</evidence>
<evidence type="ECO:0000313" key="3">
    <source>
        <dbReference type="Proteomes" id="UP000807159"/>
    </source>
</evidence>
<dbReference type="GO" id="GO:0000462">
    <property type="term" value="P:maturation of SSU-rRNA from tricistronic rRNA transcript (SSU-rRNA, 5.8S rRNA, LSU-rRNA)"/>
    <property type="evidence" value="ECO:0007669"/>
    <property type="project" value="TreeGrafter"/>
</dbReference>
<protein>
    <recommendedName>
        <fullName evidence="1">Ribosome biogenesis protein BMS1/TSR1 C-terminal domain-containing protein</fullName>
    </recommendedName>
</protein>
<dbReference type="PANTHER" id="PTHR12858">
    <property type="entry name" value="RIBOSOME BIOGENESIS PROTEIN"/>
    <property type="match status" value="1"/>
</dbReference>
<proteinExistence type="predicted"/>
<sequence>MFFIIKKHDTCDAPIKAKEELVFHVGFRQFVARPIFSTDDLNSDKHKMERFLHAGCFSVASIYALISFPPHPLIVLKSTGGAAPAVASFGSLRSVDPDRIILKKTVLTGPVEVYTKCGHHGRIKEPVGTHGAMKYTFNGILQQHDTVCMSLYKRAYPRTQVPNS</sequence>
<dbReference type="GO" id="GO:0034511">
    <property type="term" value="F:U3 snoRNA binding"/>
    <property type="evidence" value="ECO:0007669"/>
    <property type="project" value="TreeGrafter"/>
</dbReference>
<dbReference type="GO" id="GO:0030688">
    <property type="term" value="C:preribosome, small subunit precursor"/>
    <property type="evidence" value="ECO:0007669"/>
    <property type="project" value="TreeGrafter"/>
</dbReference>
<accession>A0A8T2ZC67</accession>
<dbReference type="GO" id="GO:0005525">
    <property type="term" value="F:GTP binding"/>
    <property type="evidence" value="ECO:0007669"/>
    <property type="project" value="TreeGrafter"/>
</dbReference>